<accession>A0A939J349</accession>
<protein>
    <recommendedName>
        <fullName evidence="3">YCII-related domain-containing protein</fullName>
    </recommendedName>
</protein>
<evidence type="ECO:0008006" key="3">
    <source>
        <dbReference type="Google" id="ProtNLM"/>
    </source>
</evidence>
<evidence type="ECO:0000313" key="1">
    <source>
        <dbReference type="EMBL" id="MBN9669780.1"/>
    </source>
</evidence>
<dbReference type="PANTHER" id="PTHR37828:SF1">
    <property type="entry name" value="YCII-RELATED DOMAIN-CONTAINING PROTEIN"/>
    <property type="match status" value="1"/>
</dbReference>
<dbReference type="RefSeq" id="WP_207139316.1">
    <property type="nucleotide sequence ID" value="NZ_JAEKJZ010000001.1"/>
</dbReference>
<name>A0A939J349_9HYPH</name>
<sequence>MFVVTLTFSENKARASELMQAHKAWIAKGFDKGLFLMVGSLQPNAGGGILAHNATRAELASFVGEDPFVRENVVSADILEIEPARLDDRLQFLAA</sequence>
<organism evidence="1 2">
    <name type="scientific">Roseibium aggregatum</name>
    <dbReference type="NCBI Taxonomy" id="187304"/>
    <lineage>
        <taxon>Bacteria</taxon>
        <taxon>Pseudomonadati</taxon>
        <taxon>Pseudomonadota</taxon>
        <taxon>Alphaproteobacteria</taxon>
        <taxon>Hyphomicrobiales</taxon>
        <taxon>Stappiaceae</taxon>
        <taxon>Roseibium</taxon>
    </lineage>
</organism>
<reference evidence="1" key="1">
    <citation type="submission" date="2020-12" db="EMBL/GenBank/DDBJ databases">
        <title>Oil enriched cultivation method for isolating marine PHA-producing bacteria.</title>
        <authorList>
            <person name="Zheng W."/>
            <person name="Yu S."/>
            <person name="Huang Y."/>
        </authorList>
    </citation>
    <scope>NUCLEOTIDE SEQUENCE</scope>
    <source>
        <strain evidence="1">SY-2-12</strain>
    </source>
</reference>
<dbReference type="SUPFAM" id="SSF54909">
    <property type="entry name" value="Dimeric alpha+beta barrel"/>
    <property type="match status" value="1"/>
</dbReference>
<dbReference type="AlphaFoldDB" id="A0A939J349"/>
<gene>
    <name evidence="1" type="ORF">JF539_05480</name>
</gene>
<dbReference type="PANTHER" id="PTHR37828">
    <property type="entry name" value="GSR2449 PROTEIN"/>
    <property type="match status" value="1"/>
</dbReference>
<proteinExistence type="predicted"/>
<dbReference type="Proteomes" id="UP000664096">
    <property type="component" value="Unassembled WGS sequence"/>
</dbReference>
<dbReference type="Gene3D" id="3.30.70.1060">
    <property type="entry name" value="Dimeric alpha+beta barrel"/>
    <property type="match status" value="1"/>
</dbReference>
<dbReference type="EMBL" id="JAEKJZ010000001">
    <property type="protein sequence ID" value="MBN9669780.1"/>
    <property type="molecule type" value="Genomic_DNA"/>
</dbReference>
<dbReference type="InterPro" id="IPR011008">
    <property type="entry name" value="Dimeric_a/b-barrel"/>
</dbReference>
<comment type="caution">
    <text evidence="1">The sequence shown here is derived from an EMBL/GenBank/DDBJ whole genome shotgun (WGS) entry which is preliminary data.</text>
</comment>
<evidence type="ECO:0000313" key="2">
    <source>
        <dbReference type="Proteomes" id="UP000664096"/>
    </source>
</evidence>